<evidence type="ECO:0000256" key="4">
    <source>
        <dbReference type="ARBA" id="ARBA00022692"/>
    </source>
</evidence>
<evidence type="ECO:0000256" key="6">
    <source>
        <dbReference type="ARBA" id="ARBA00023136"/>
    </source>
</evidence>
<dbReference type="PANTHER" id="PTHR43840">
    <property type="entry name" value="MITOCHONDRIAL METAL TRANSPORTER 1-RELATED"/>
    <property type="match status" value="1"/>
</dbReference>
<comment type="caution">
    <text evidence="10">The sequence shown here is derived from an EMBL/GenBank/DDBJ whole genome shotgun (WGS) entry which is preliminary data.</text>
</comment>
<keyword evidence="4 7" id="KW-0812">Transmembrane</keyword>
<keyword evidence="6 7" id="KW-0472">Membrane</keyword>
<dbReference type="Gene3D" id="3.30.70.1350">
    <property type="entry name" value="Cation efflux protein, cytoplasmic domain"/>
    <property type="match status" value="1"/>
</dbReference>
<proteinExistence type="inferred from homology"/>
<evidence type="ECO:0000313" key="11">
    <source>
        <dbReference type="Proteomes" id="UP000028542"/>
    </source>
</evidence>
<keyword evidence="3" id="KW-0813">Transport</keyword>
<feature type="domain" description="Cation efflux protein cytoplasmic" evidence="9">
    <location>
        <begin position="210"/>
        <end position="286"/>
    </location>
</feature>
<dbReference type="InterPro" id="IPR002524">
    <property type="entry name" value="Cation_efflux"/>
</dbReference>
<dbReference type="InterPro" id="IPR058533">
    <property type="entry name" value="Cation_efflux_TM"/>
</dbReference>
<organism evidence="10 11">
    <name type="scientific">Clostridium sulfidigenes</name>
    <dbReference type="NCBI Taxonomy" id="318464"/>
    <lineage>
        <taxon>Bacteria</taxon>
        <taxon>Bacillati</taxon>
        <taxon>Bacillota</taxon>
        <taxon>Clostridia</taxon>
        <taxon>Eubacteriales</taxon>
        <taxon>Clostridiaceae</taxon>
        <taxon>Clostridium</taxon>
    </lineage>
</organism>
<dbReference type="eggNOG" id="COG0053">
    <property type="taxonomic scope" value="Bacteria"/>
</dbReference>
<dbReference type="FunFam" id="1.20.1510.10:FF:000006">
    <property type="entry name" value="Divalent cation efflux transporter"/>
    <property type="match status" value="1"/>
</dbReference>
<dbReference type="EMBL" id="JPMD01000003">
    <property type="protein sequence ID" value="KEZ88376.1"/>
    <property type="molecule type" value="Genomic_DNA"/>
</dbReference>
<evidence type="ECO:0000259" key="9">
    <source>
        <dbReference type="Pfam" id="PF16916"/>
    </source>
</evidence>
<evidence type="ECO:0000256" key="3">
    <source>
        <dbReference type="ARBA" id="ARBA00022448"/>
    </source>
</evidence>
<keyword evidence="5 7" id="KW-1133">Transmembrane helix</keyword>
<feature type="transmembrane region" description="Helical" evidence="7">
    <location>
        <begin position="16"/>
        <end position="37"/>
    </location>
</feature>
<feature type="transmembrane region" description="Helical" evidence="7">
    <location>
        <begin position="174"/>
        <end position="193"/>
    </location>
</feature>
<dbReference type="GO" id="GO:0008324">
    <property type="term" value="F:monoatomic cation transmembrane transporter activity"/>
    <property type="evidence" value="ECO:0007669"/>
    <property type="project" value="InterPro"/>
</dbReference>
<evidence type="ECO:0000259" key="8">
    <source>
        <dbReference type="Pfam" id="PF01545"/>
    </source>
</evidence>
<dbReference type="InterPro" id="IPR027470">
    <property type="entry name" value="Cation_efflux_CTD"/>
</dbReference>
<comment type="similarity">
    <text evidence="2">Belongs to the cation diffusion facilitator (CDF) transporter (TC 2.A.4) family.</text>
</comment>
<dbReference type="Proteomes" id="UP000028542">
    <property type="component" value="Unassembled WGS sequence"/>
</dbReference>
<dbReference type="InterPro" id="IPR027469">
    <property type="entry name" value="Cation_efflux_TMD_sf"/>
</dbReference>
<dbReference type="SUPFAM" id="SSF161111">
    <property type="entry name" value="Cation efflux protein transmembrane domain-like"/>
    <property type="match status" value="1"/>
</dbReference>
<evidence type="ECO:0000313" key="10">
    <source>
        <dbReference type="EMBL" id="KEZ88376.1"/>
    </source>
</evidence>
<name>A0A084JHE2_9CLOT</name>
<protein>
    <submittedName>
        <fullName evidence="10">Cation diffusion facilitator family transporter</fullName>
    </submittedName>
</protein>
<dbReference type="Gene3D" id="1.20.1510.10">
    <property type="entry name" value="Cation efflux protein transmembrane domain"/>
    <property type="match status" value="1"/>
</dbReference>
<dbReference type="InterPro" id="IPR036837">
    <property type="entry name" value="Cation_efflux_CTD_sf"/>
</dbReference>
<dbReference type="RefSeq" id="WP_035129936.1">
    <property type="nucleotide sequence ID" value="NZ_JPMD01000003.1"/>
</dbReference>
<accession>A0A084JHE2</accession>
<feature type="transmembrane region" description="Helical" evidence="7">
    <location>
        <begin position="83"/>
        <end position="101"/>
    </location>
</feature>
<dbReference type="AlphaFoldDB" id="A0A084JHE2"/>
<dbReference type="SUPFAM" id="SSF160240">
    <property type="entry name" value="Cation efflux protein cytoplasmic domain-like"/>
    <property type="match status" value="1"/>
</dbReference>
<reference evidence="10 11" key="1">
    <citation type="submission" date="2014-07" db="EMBL/GenBank/DDBJ databases">
        <title>Draft genome of Clostridium sulfidigenes 113A isolated from sediments associated with methane hydrate from Krishna Godavari basin.</title>
        <authorList>
            <person name="Honkalas V.S."/>
            <person name="Dabir A.P."/>
            <person name="Arora P."/>
            <person name="Dhakephalkar P.K."/>
        </authorList>
    </citation>
    <scope>NUCLEOTIDE SEQUENCE [LARGE SCALE GENOMIC DNA]</scope>
    <source>
        <strain evidence="10 11">113A</strain>
    </source>
</reference>
<dbReference type="STRING" id="318464.IO99_02950"/>
<evidence type="ECO:0000256" key="2">
    <source>
        <dbReference type="ARBA" id="ARBA00008114"/>
    </source>
</evidence>
<keyword evidence="11" id="KW-1185">Reference proteome</keyword>
<dbReference type="PANTHER" id="PTHR43840:SF15">
    <property type="entry name" value="MITOCHONDRIAL METAL TRANSPORTER 1-RELATED"/>
    <property type="match status" value="1"/>
</dbReference>
<gene>
    <name evidence="10" type="ORF">IO99_02950</name>
</gene>
<feature type="transmembrane region" description="Helical" evidence="7">
    <location>
        <begin position="113"/>
        <end position="133"/>
    </location>
</feature>
<evidence type="ECO:0000256" key="7">
    <source>
        <dbReference type="SAM" id="Phobius"/>
    </source>
</evidence>
<dbReference type="GO" id="GO:0016020">
    <property type="term" value="C:membrane"/>
    <property type="evidence" value="ECO:0007669"/>
    <property type="project" value="UniProtKB-SubCell"/>
</dbReference>
<dbReference type="NCBIfam" id="TIGR01297">
    <property type="entry name" value="CDF"/>
    <property type="match status" value="1"/>
</dbReference>
<sequence length="289" mass="31704">MDERTSIGVGVSKNTILVNAILGTIKVLVGIMSSSNAMIADGIHSFSDVISTIGVIIGLKLSNKPDDKCHPYGHERIESISSLFLSIMLFVVAISIGYSGIKNIVLGEIKNPGILAIWAAILSIIVKEWMYFYTIKYANKINSSALRADAWHHRSDSFSSVGALIGIVGARKGWPILDSVVAIVICVVIIKVACDVLKQSINQLIDTSADEEIISDINEKLQTIEGVRHIDSIKTRQHASRVYVDVEVSVDSKLTVEEGHDIAINIHHGVEKNHNIKHCMVHINPYKYN</sequence>
<evidence type="ECO:0000256" key="1">
    <source>
        <dbReference type="ARBA" id="ARBA00004141"/>
    </source>
</evidence>
<feature type="transmembrane region" description="Helical" evidence="7">
    <location>
        <begin position="43"/>
        <end position="62"/>
    </location>
</feature>
<dbReference type="InterPro" id="IPR050291">
    <property type="entry name" value="CDF_Transporter"/>
</dbReference>
<feature type="domain" description="Cation efflux protein transmembrane" evidence="8">
    <location>
        <begin position="16"/>
        <end position="205"/>
    </location>
</feature>
<dbReference type="Pfam" id="PF01545">
    <property type="entry name" value="Cation_efflux"/>
    <property type="match status" value="1"/>
</dbReference>
<comment type="subcellular location">
    <subcellularLocation>
        <location evidence="1">Membrane</location>
        <topology evidence="1">Multi-pass membrane protein</topology>
    </subcellularLocation>
</comment>
<evidence type="ECO:0000256" key="5">
    <source>
        <dbReference type="ARBA" id="ARBA00022989"/>
    </source>
</evidence>
<dbReference type="Pfam" id="PF16916">
    <property type="entry name" value="ZT_dimer"/>
    <property type="match status" value="1"/>
</dbReference>